<comment type="catalytic activity">
    <reaction evidence="1 9">
        <text>guanosine(46) in tRNA + S-adenosyl-L-methionine = N(7)-methylguanosine(46) in tRNA + S-adenosyl-L-homocysteine</text>
        <dbReference type="Rhea" id="RHEA:42708"/>
        <dbReference type="Rhea" id="RHEA-COMP:10188"/>
        <dbReference type="Rhea" id="RHEA-COMP:10189"/>
        <dbReference type="ChEBI" id="CHEBI:57856"/>
        <dbReference type="ChEBI" id="CHEBI:59789"/>
        <dbReference type="ChEBI" id="CHEBI:74269"/>
        <dbReference type="ChEBI" id="CHEBI:74480"/>
        <dbReference type="EC" id="2.1.1.33"/>
    </reaction>
</comment>
<comment type="similarity">
    <text evidence="8 9">Belongs to the class I-like SAM-binding methyltransferase superfamily. TrmB family.</text>
</comment>
<dbReference type="InterPro" id="IPR003358">
    <property type="entry name" value="tRNA_(Gua-N-7)_MeTrfase_Trmb"/>
</dbReference>
<evidence type="ECO:0000256" key="9">
    <source>
        <dbReference type="HAMAP-Rule" id="MF_01057"/>
    </source>
</evidence>
<evidence type="ECO:0000256" key="5">
    <source>
        <dbReference type="ARBA" id="ARBA00022691"/>
    </source>
</evidence>
<evidence type="ECO:0000256" key="4">
    <source>
        <dbReference type="ARBA" id="ARBA00022679"/>
    </source>
</evidence>
<feature type="binding site" evidence="9">
    <location>
        <position position="135"/>
    </location>
    <ligand>
        <name>S-adenosyl-L-methionine</name>
        <dbReference type="ChEBI" id="CHEBI:59789"/>
    </ligand>
</feature>
<dbReference type="EMBL" id="CP017448">
    <property type="protein sequence ID" value="AOV16030.1"/>
    <property type="molecule type" value="Genomic_DNA"/>
</dbReference>
<protein>
    <recommendedName>
        <fullName evidence="9">tRNA (guanine-N(7)-)-methyltransferase</fullName>
        <ecNumber evidence="9">2.1.1.33</ecNumber>
    </recommendedName>
    <alternativeName>
        <fullName evidence="9">tRNA (guanine(46)-N(7))-methyltransferase</fullName>
    </alternativeName>
    <alternativeName>
        <fullName evidence="9">tRNA(m7G46)-methyltransferase</fullName>
    </alternativeName>
</protein>
<accession>A0A1D8K4Z9</accession>
<dbReference type="InterPro" id="IPR029063">
    <property type="entry name" value="SAM-dependent_MTases_sf"/>
</dbReference>
<dbReference type="KEGG" id="aaeo:BJI67_02150"/>
<gene>
    <name evidence="9" type="primary">trmB</name>
    <name evidence="10" type="ORF">BJI67_02150</name>
</gene>
<dbReference type="GO" id="GO:0043527">
    <property type="term" value="C:tRNA methyltransferase complex"/>
    <property type="evidence" value="ECO:0007669"/>
    <property type="project" value="TreeGrafter"/>
</dbReference>
<dbReference type="InterPro" id="IPR055361">
    <property type="entry name" value="tRNA_methyltr_TrmB_bact"/>
</dbReference>
<dbReference type="PANTHER" id="PTHR23417:SF14">
    <property type="entry name" value="PENTACOTRIPEPTIDE-REPEAT REGION OF PRORP DOMAIN-CONTAINING PROTEIN"/>
    <property type="match status" value="1"/>
</dbReference>
<evidence type="ECO:0000256" key="3">
    <source>
        <dbReference type="ARBA" id="ARBA00022603"/>
    </source>
</evidence>
<dbReference type="HAMAP" id="MF_01057">
    <property type="entry name" value="tRNA_methyltr_TrmB"/>
    <property type="match status" value="1"/>
</dbReference>
<sequence>MNETTTPSRRIRSFVRREGRLTRGQQRALDTLGPQYLLDAEGPPLSLPELFRRSVPVTLEIGFGDGESLADQAARHPERDYVGIEVHRPGVGHLLQLVERDGLTNMRLFCADAVEVLERRIRDAALDTVQIFFPDPWHKKRHHKRRLVQSEFVARVARKLAPGGRLHLATDWAEYAEHMLHVMEGAPDFANAHGAGAYAPDPGDRPQTKFERRGERLGHGVWDLVFTRR</sequence>
<feature type="binding site" evidence="9">
    <location>
        <position position="139"/>
    </location>
    <ligand>
        <name>substrate</name>
    </ligand>
</feature>
<evidence type="ECO:0000256" key="6">
    <source>
        <dbReference type="ARBA" id="ARBA00022694"/>
    </source>
</evidence>
<evidence type="ECO:0000256" key="2">
    <source>
        <dbReference type="ARBA" id="ARBA00003015"/>
    </source>
</evidence>
<proteinExistence type="inferred from homology"/>
<evidence type="ECO:0000313" key="10">
    <source>
        <dbReference type="EMBL" id="AOV16030.1"/>
    </source>
</evidence>
<keyword evidence="4 9" id="KW-0808">Transferase</keyword>
<feature type="binding site" evidence="9">
    <location>
        <position position="112"/>
    </location>
    <ligand>
        <name>S-adenosyl-L-methionine</name>
        <dbReference type="ChEBI" id="CHEBI:59789"/>
    </ligand>
</feature>
<feature type="binding site" evidence="9">
    <location>
        <begin position="208"/>
        <end position="211"/>
    </location>
    <ligand>
        <name>substrate</name>
    </ligand>
</feature>
<evidence type="ECO:0000313" key="11">
    <source>
        <dbReference type="Proteomes" id="UP000095342"/>
    </source>
</evidence>
<dbReference type="UniPathway" id="UPA00989"/>
<keyword evidence="5 9" id="KW-0949">S-adenosyl-L-methionine</keyword>
<organism evidence="10 11">
    <name type="scientific">Acidihalobacter aeolianus</name>
    <dbReference type="NCBI Taxonomy" id="2792603"/>
    <lineage>
        <taxon>Bacteria</taxon>
        <taxon>Pseudomonadati</taxon>
        <taxon>Pseudomonadota</taxon>
        <taxon>Gammaproteobacteria</taxon>
        <taxon>Chromatiales</taxon>
        <taxon>Ectothiorhodospiraceae</taxon>
        <taxon>Acidihalobacter</taxon>
    </lineage>
</organism>
<evidence type="ECO:0000256" key="7">
    <source>
        <dbReference type="ARBA" id="ARBA00060552"/>
    </source>
</evidence>
<name>A0A1D8K4Z9_9GAMM</name>
<keyword evidence="6 9" id="KW-0819">tRNA processing</keyword>
<reference evidence="10 11" key="1">
    <citation type="submission" date="2016-09" db="EMBL/GenBank/DDBJ databases">
        <title>Acidihalobacter prosperus V6 (DSM14174).</title>
        <authorList>
            <person name="Khaleque H.N."/>
            <person name="Ramsay J.P."/>
            <person name="Murphy R.J.T."/>
            <person name="Kaksonen A.H."/>
            <person name="Boxall N.J."/>
            <person name="Watkin E.L.J."/>
        </authorList>
    </citation>
    <scope>NUCLEOTIDE SEQUENCE [LARGE SCALE GENOMIC DNA]</scope>
    <source>
        <strain evidence="10 11">V6</strain>
    </source>
</reference>
<comment type="caution">
    <text evidence="9">Lacks conserved residue(s) required for the propagation of feature annotation.</text>
</comment>
<feature type="binding site" evidence="9">
    <location>
        <position position="85"/>
    </location>
    <ligand>
        <name>S-adenosyl-L-methionine</name>
        <dbReference type="ChEBI" id="CHEBI:59789"/>
    </ligand>
</feature>
<feature type="binding site" evidence="9">
    <location>
        <position position="171"/>
    </location>
    <ligand>
        <name>substrate</name>
    </ligand>
</feature>
<evidence type="ECO:0000256" key="8">
    <source>
        <dbReference type="ARBA" id="ARBA00060767"/>
    </source>
</evidence>
<dbReference type="Proteomes" id="UP000095342">
    <property type="component" value="Chromosome"/>
</dbReference>
<dbReference type="PROSITE" id="PS51625">
    <property type="entry name" value="SAM_MT_TRMB"/>
    <property type="match status" value="1"/>
</dbReference>
<dbReference type="PANTHER" id="PTHR23417">
    <property type="entry name" value="3-DEOXY-D-MANNO-OCTULOSONIC-ACID TRANSFERASE/TRNA GUANINE-N 7 - -METHYLTRANSFERASE"/>
    <property type="match status" value="1"/>
</dbReference>
<dbReference type="EC" id="2.1.1.33" evidence="9"/>
<dbReference type="Gene3D" id="3.40.50.150">
    <property type="entry name" value="Vaccinia Virus protein VP39"/>
    <property type="match status" value="1"/>
</dbReference>
<keyword evidence="3 9" id="KW-0489">Methyltransferase</keyword>
<dbReference type="AlphaFoldDB" id="A0A1D8K4Z9"/>
<comment type="function">
    <text evidence="2 9">Catalyzes the formation of N(7)-methylguanine at position 46 (m7G46) in tRNA.</text>
</comment>
<dbReference type="GO" id="GO:0008176">
    <property type="term" value="F:tRNA (guanine(46)-N7)-methyltransferase activity"/>
    <property type="evidence" value="ECO:0007669"/>
    <property type="project" value="UniProtKB-UniRule"/>
</dbReference>
<evidence type="ECO:0000256" key="1">
    <source>
        <dbReference type="ARBA" id="ARBA00000142"/>
    </source>
</evidence>
<dbReference type="RefSeq" id="WP_070071628.1">
    <property type="nucleotide sequence ID" value="NZ_CP017448.1"/>
</dbReference>
<dbReference type="Pfam" id="PF02390">
    <property type="entry name" value="Methyltransf_4"/>
    <property type="match status" value="1"/>
</dbReference>
<dbReference type="SUPFAM" id="SSF53335">
    <property type="entry name" value="S-adenosyl-L-methionine-dependent methyltransferases"/>
    <property type="match status" value="1"/>
</dbReference>
<keyword evidence="11" id="KW-1185">Reference proteome</keyword>
<comment type="pathway">
    <text evidence="7 9">tRNA modification; N(7)-methylguanine-tRNA biosynthesis.</text>
</comment>
<dbReference type="CDD" id="cd02440">
    <property type="entry name" value="AdoMet_MTases"/>
    <property type="match status" value="1"/>
</dbReference>
<feature type="binding site" evidence="9">
    <location>
        <position position="60"/>
    </location>
    <ligand>
        <name>S-adenosyl-L-methionine</name>
        <dbReference type="ChEBI" id="CHEBI:59789"/>
    </ligand>
</feature>
<dbReference type="NCBIfam" id="TIGR00091">
    <property type="entry name" value="tRNA (guanosine(46)-N7)-methyltransferase TrmB"/>
    <property type="match status" value="1"/>
</dbReference>
<dbReference type="FunFam" id="3.40.50.150:FF:000035">
    <property type="entry name" value="tRNA (guanine-N(7)-)-methyltransferase"/>
    <property type="match status" value="1"/>
</dbReference>